<organism evidence="2 3">
    <name type="scientific">Shewanella denitrificans (strain OS217 / ATCC BAA-1090 / DSM 15013)</name>
    <dbReference type="NCBI Taxonomy" id="318161"/>
    <lineage>
        <taxon>Bacteria</taxon>
        <taxon>Pseudomonadati</taxon>
        <taxon>Pseudomonadota</taxon>
        <taxon>Gammaproteobacteria</taxon>
        <taxon>Alteromonadales</taxon>
        <taxon>Shewanellaceae</taxon>
        <taxon>Shewanella</taxon>
    </lineage>
</organism>
<protein>
    <submittedName>
        <fullName evidence="2">Uncharacterized protein</fullName>
    </submittedName>
</protein>
<reference evidence="2 3" key="1">
    <citation type="submission" date="2006-03" db="EMBL/GenBank/DDBJ databases">
        <title>Complete sequence of Shewanella denitrificans OS217.</title>
        <authorList>
            <consortium name="US DOE Joint Genome Institute"/>
            <person name="Copeland A."/>
            <person name="Lucas S."/>
            <person name="Lapidus A."/>
            <person name="Barry K."/>
            <person name="Detter J.C."/>
            <person name="Glavina del Rio T."/>
            <person name="Hammon N."/>
            <person name="Israni S."/>
            <person name="Dalin E."/>
            <person name="Tice H."/>
            <person name="Pitluck S."/>
            <person name="Brettin T."/>
            <person name="Bruce D."/>
            <person name="Han C."/>
            <person name="Tapia R."/>
            <person name="Gilna P."/>
            <person name="Kiss H."/>
            <person name="Schmutz J."/>
            <person name="Larimer F."/>
            <person name="Land M."/>
            <person name="Hauser L."/>
            <person name="Kyrpides N."/>
            <person name="Lykidis A."/>
            <person name="Richardson P."/>
        </authorList>
    </citation>
    <scope>NUCLEOTIDE SEQUENCE [LARGE SCALE GENOMIC DNA]</scope>
    <source>
        <strain evidence="3">OS217 / ATCC BAA-1090 / DSM 15013</strain>
    </source>
</reference>
<dbReference type="AlphaFoldDB" id="Q12PX9"/>
<dbReference type="EMBL" id="CP000302">
    <property type="protein sequence ID" value="ABE54497.1"/>
    <property type="molecule type" value="Genomic_DNA"/>
</dbReference>
<sequence>MKSIEKQLATQKVVNLALAIGLTALTAYTAISPMGTQHFEHLTVKSIKVLEDNGLPRIVIANSEFSPKGIYKGKEFVDVGSRPGMIFYNDEGTENGGLIFMGKEENGKVSHGVHMSFDRYNQDQTMTLQHIEDGDYMVTGMRIIDRSTLPLAEQIALEKAKENGDLDAKVKLDELEKQGMLSANNRAFYGTLNGDAMLKLHDKQGQTRIRMVVDKEGTAALEFLDAQGKIVQRLPDDTKS</sequence>
<keyword evidence="1" id="KW-0812">Transmembrane</keyword>
<name>Q12PX9_SHEDO</name>
<dbReference type="STRING" id="318161.Sden_1211"/>
<keyword evidence="1" id="KW-1133">Transmembrane helix</keyword>
<evidence type="ECO:0000256" key="1">
    <source>
        <dbReference type="SAM" id="Phobius"/>
    </source>
</evidence>
<dbReference type="HOGENOM" id="CLU_100992_0_0_6"/>
<feature type="transmembrane region" description="Helical" evidence="1">
    <location>
        <begin position="12"/>
        <end position="31"/>
    </location>
</feature>
<keyword evidence="3" id="KW-1185">Reference proteome</keyword>
<dbReference type="RefSeq" id="WP_011495656.1">
    <property type="nucleotide sequence ID" value="NC_007954.1"/>
</dbReference>
<dbReference type="Proteomes" id="UP000001982">
    <property type="component" value="Chromosome"/>
</dbReference>
<evidence type="ECO:0000313" key="2">
    <source>
        <dbReference type="EMBL" id="ABE54497.1"/>
    </source>
</evidence>
<dbReference type="KEGG" id="sdn:Sden_1211"/>
<keyword evidence="1" id="KW-0472">Membrane</keyword>
<evidence type="ECO:0000313" key="3">
    <source>
        <dbReference type="Proteomes" id="UP000001982"/>
    </source>
</evidence>
<gene>
    <name evidence="2" type="ordered locus">Sden_1211</name>
</gene>
<proteinExistence type="predicted"/>
<accession>Q12PX9</accession>
<dbReference type="OrthoDB" id="1349101at2"/>
<dbReference type="eggNOG" id="ENOG502Z7N1">
    <property type="taxonomic scope" value="Bacteria"/>
</dbReference>